<accession>A0A418HSR4</accession>
<dbReference type="InterPro" id="IPR027417">
    <property type="entry name" value="P-loop_NTPase"/>
</dbReference>
<dbReference type="PANTHER" id="PTHR42734:SF17">
    <property type="entry name" value="METAL TRANSPORT SYSTEM ATP-BINDING PROTEIN TM_0124-RELATED"/>
    <property type="match status" value="1"/>
</dbReference>
<gene>
    <name evidence="6" type="ORF">BUZ01_02585</name>
</gene>
<evidence type="ECO:0000313" key="6">
    <source>
        <dbReference type="EMBL" id="RIL44884.1"/>
    </source>
</evidence>
<dbReference type="GO" id="GO:0005524">
    <property type="term" value="F:ATP binding"/>
    <property type="evidence" value="ECO:0007669"/>
    <property type="project" value="UniProtKB-KW"/>
</dbReference>
<protein>
    <submittedName>
        <fullName evidence="6">Metal ABC transporter ATP-binding protein</fullName>
    </submittedName>
</protein>
<dbReference type="EMBL" id="QXRZ01000001">
    <property type="protein sequence ID" value="RIL44884.1"/>
    <property type="molecule type" value="Genomic_DNA"/>
</dbReference>
<dbReference type="Pfam" id="PF00005">
    <property type="entry name" value="ABC_tran"/>
    <property type="match status" value="1"/>
</dbReference>
<dbReference type="RefSeq" id="WP_107527453.1">
    <property type="nucleotide sequence ID" value="NZ_JAIBNU010000001.1"/>
</dbReference>
<name>A0A418HSR4_STAGA</name>
<dbReference type="InterPro" id="IPR050153">
    <property type="entry name" value="Metal_Ion_Import_ABC"/>
</dbReference>
<evidence type="ECO:0000256" key="3">
    <source>
        <dbReference type="ARBA" id="ARBA00022741"/>
    </source>
</evidence>
<dbReference type="SMART" id="SM00382">
    <property type="entry name" value="AAA"/>
    <property type="match status" value="1"/>
</dbReference>
<evidence type="ECO:0000259" key="5">
    <source>
        <dbReference type="PROSITE" id="PS50893"/>
    </source>
</evidence>
<evidence type="ECO:0000313" key="7">
    <source>
        <dbReference type="Proteomes" id="UP000283576"/>
    </source>
</evidence>
<sequence length="257" mass="28743">MSTPVFELNNIDYFFDNKHVLENINIKINRGEFLAIVGPNGAGKSTLLKIILGLLPIQKGKIYVDGIDYNGKQSMLKISYVSQKAQAFKSGFPASVKEVVLSGLTKRKKLFQRFNKEDEKKVATVLQRLNISNLIDKNIAELSGGQQQRVLIARALISEPSVLILDEPTNGIDAKHVSEFYETLQRLKQEGVTIILVTHDIGVVADTATEVACLNKHLHFHGSTEEFKSLDEVEISKIYGHPIQFVDHQHNRECCSS</sequence>
<dbReference type="SUPFAM" id="SSF52540">
    <property type="entry name" value="P-loop containing nucleoside triphosphate hydrolases"/>
    <property type="match status" value="1"/>
</dbReference>
<evidence type="ECO:0000256" key="1">
    <source>
        <dbReference type="ARBA" id="ARBA00005417"/>
    </source>
</evidence>
<dbReference type="InterPro" id="IPR017871">
    <property type="entry name" value="ABC_transporter-like_CS"/>
</dbReference>
<feature type="domain" description="ABC transporter" evidence="5">
    <location>
        <begin position="6"/>
        <end position="240"/>
    </location>
</feature>
<dbReference type="AlphaFoldDB" id="A0A418HSR4"/>
<dbReference type="FunFam" id="3.40.50.300:FF:000134">
    <property type="entry name" value="Iron-enterobactin ABC transporter ATP-binding protein"/>
    <property type="match status" value="1"/>
</dbReference>
<organism evidence="6 7">
    <name type="scientific">Staphylococcus gallinarum</name>
    <dbReference type="NCBI Taxonomy" id="1293"/>
    <lineage>
        <taxon>Bacteria</taxon>
        <taxon>Bacillati</taxon>
        <taxon>Bacillota</taxon>
        <taxon>Bacilli</taxon>
        <taxon>Bacillales</taxon>
        <taxon>Staphylococcaceae</taxon>
        <taxon>Staphylococcus</taxon>
    </lineage>
</organism>
<dbReference type="InterPro" id="IPR003593">
    <property type="entry name" value="AAA+_ATPase"/>
</dbReference>
<keyword evidence="2" id="KW-0813">Transport</keyword>
<comment type="similarity">
    <text evidence="1">Belongs to the ABC transporter superfamily.</text>
</comment>
<dbReference type="GO" id="GO:0016887">
    <property type="term" value="F:ATP hydrolysis activity"/>
    <property type="evidence" value="ECO:0007669"/>
    <property type="project" value="InterPro"/>
</dbReference>
<keyword evidence="4 6" id="KW-0067">ATP-binding</keyword>
<keyword evidence="3" id="KW-0547">Nucleotide-binding</keyword>
<dbReference type="Proteomes" id="UP000283576">
    <property type="component" value="Unassembled WGS sequence"/>
</dbReference>
<dbReference type="PROSITE" id="PS00211">
    <property type="entry name" value="ABC_TRANSPORTER_1"/>
    <property type="match status" value="1"/>
</dbReference>
<comment type="caution">
    <text evidence="6">The sequence shown here is derived from an EMBL/GenBank/DDBJ whole genome shotgun (WGS) entry which is preliminary data.</text>
</comment>
<dbReference type="InterPro" id="IPR003439">
    <property type="entry name" value="ABC_transporter-like_ATP-bd"/>
</dbReference>
<proteinExistence type="inferred from homology"/>
<dbReference type="PANTHER" id="PTHR42734">
    <property type="entry name" value="METAL TRANSPORT SYSTEM ATP-BINDING PROTEIN TM_0124-RELATED"/>
    <property type="match status" value="1"/>
</dbReference>
<evidence type="ECO:0000256" key="2">
    <source>
        <dbReference type="ARBA" id="ARBA00022448"/>
    </source>
</evidence>
<reference evidence="6 7" key="1">
    <citation type="journal article" date="2016" name="Front. Microbiol.">
        <title>Comprehensive Phylogenetic Analysis of Bovine Non-aureus Staphylococci Species Based on Whole-Genome Sequencing.</title>
        <authorList>
            <person name="Naushad S."/>
            <person name="Barkema H.W."/>
            <person name="Luby C."/>
            <person name="Condas L.A."/>
            <person name="Nobrega D.B."/>
            <person name="Carson D.A."/>
            <person name="De Buck J."/>
        </authorList>
    </citation>
    <scope>NUCLEOTIDE SEQUENCE [LARGE SCALE GENOMIC DNA]</scope>
    <source>
        <strain evidence="6 7">SNUC 1388</strain>
    </source>
</reference>
<evidence type="ECO:0000256" key="4">
    <source>
        <dbReference type="ARBA" id="ARBA00022840"/>
    </source>
</evidence>
<dbReference type="CDD" id="cd03235">
    <property type="entry name" value="ABC_Metallic_Cations"/>
    <property type="match status" value="1"/>
</dbReference>
<dbReference type="Gene3D" id="3.40.50.300">
    <property type="entry name" value="P-loop containing nucleotide triphosphate hydrolases"/>
    <property type="match status" value="1"/>
</dbReference>
<dbReference type="PROSITE" id="PS50893">
    <property type="entry name" value="ABC_TRANSPORTER_2"/>
    <property type="match status" value="1"/>
</dbReference>